<protein>
    <submittedName>
        <fullName evidence="2">Uncharacterized protein</fullName>
    </submittedName>
</protein>
<sequence length="70" mass="8256">MFLGSAAIELFPSFFFSLLVVDFLSFFRTSNSSKVLQFCDKVFKFFQFVNVLFSFYPFLYGVYLDLFLVL</sequence>
<feature type="transmembrane region" description="Helical" evidence="1">
    <location>
        <begin position="6"/>
        <end position="27"/>
    </location>
</feature>
<evidence type="ECO:0000256" key="1">
    <source>
        <dbReference type="SAM" id="Phobius"/>
    </source>
</evidence>
<feature type="transmembrane region" description="Helical" evidence="1">
    <location>
        <begin position="48"/>
        <end position="69"/>
    </location>
</feature>
<dbReference type="AlphaFoldDB" id="A0A916E8T5"/>
<reference evidence="2" key="1">
    <citation type="submission" date="2020-05" db="EMBL/GenBank/DDBJ databases">
        <authorList>
            <person name="Rincon C."/>
            <person name="Sanders R I."/>
            <person name="Robbins C."/>
            <person name="Chaturvedi A."/>
        </authorList>
    </citation>
    <scope>NUCLEOTIDE SEQUENCE</scope>
    <source>
        <strain evidence="2">CHB12</strain>
    </source>
</reference>
<accession>A0A916E8T5</accession>
<dbReference type="EMBL" id="CAGKOT010000029">
    <property type="protein sequence ID" value="CAB5371518.1"/>
    <property type="molecule type" value="Genomic_DNA"/>
</dbReference>
<dbReference type="OrthoDB" id="2423062at2759"/>
<gene>
    <name evidence="2" type="ORF">CHRIB12_LOCUS13112</name>
</gene>
<keyword evidence="1" id="KW-0812">Transmembrane</keyword>
<comment type="caution">
    <text evidence="2">The sequence shown here is derived from an EMBL/GenBank/DDBJ whole genome shotgun (WGS) entry which is preliminary data.</text>
</comment>
<keyword evidence="1" id="KW-0472">Membrane</keyword>
<evidence type="ECO:0000313" key="3">
    <source>
        <dbReference type="Proteomes" id="UP000684084"/>
    </source>
</evidence>
<keyword evidence="1" id="KW-1133">Transmembrane helix</keyword>
<organism evidence="2 3">
    <name type="scientific">Rhizophagus irregularis</name>
    <dbReference type="NCBI Taxonomy" id="588596"/>
    <lineage>
        <taxon>Eukaryota</taxon>
        <taxon>Fungi</taxon>
        <taxon>Fungi incertae sedis</taxon>
        <taxon>Mucoromycota</taxon>
        <taxon>Glomeromycotina</taxon>
        <taxon>Glomeromycetes</taxon>
        <taxon>Glomerales</taxon>
        <taxon>Glomeraceae</taxon>
        <taxon>Rhizophagus</taxon>
    </lineage>
</organism>
<proteinExistence type="predicted"/>
<dbReference type="Proteomes" id="UP000684084">
    <property type="component" value="Unassembled WGS sequence"/>
</dbReference>
<name>A0A916E8T5_9GLOM</name>
<evidence type="ECO:0000313" key="2">
    <source>
        <dbReference type="EMBL" id="CAB5371518.1"/>
    </source>
</evidence>